<sequence length="373" mass="41745">MHLTLVPSVSSSSELKTKPTQHSVQKLREIGIFPDVILCRASRRISSEERSKISMFSNVPMESVISVWNVDSIYKIPSILQEQGVDDIVCKTMCFNPSPADLSVWKKLVERIENPSCDVDIGIIGKYIDFTESYKSLIEALAHAGIHTNSRVNIKYINSEDIENKGIDLIKNLDGIIVPGGFGNRGIEGKIMAINYARENKIPFLGICLGMQLAVVEFARNVAGLRNANSTEFDIDTKYPVIALINEWKDISGQIERRSVDSDKGGTLRKGAQNISVKNNTRTNGIYGASLYERHRHRYEVNNNYLKCLNDAGLIIGASTSSENLTEVIELNDHPWFIGVQFHPEFTSTPRNGHPLFIDYVKAIINRKFSKSV</sequence>
<dbReference type="EC" id="6.3.4.2" evidence="9"/>
<protein>
    <recommendedName>
        <fullName evidence="9">CTP synthase</fullName>
        <ecNumber evidence="9">6.3.4.2</ecNumber>
    </recommendedName>
    <alternativeName>
        <fullName evidence="9">UTP--ammonia ligase</fullName>
    </alternativeName>
</protein>
<keyword evidence="4 9" id="KW-0547">Nucleotide-binding</keyword>
<evidence type="ECO:0000313" key="13">
    <source>
        <dbReference type="EMBL" id="EPY18542.1"/>
    </source>
</evidence>
<dbReference type="PANTHER" id="PTHR11550:SF0">
    <property type="entry name" value="CTP SYNTHASE-RELATED"/>
    <property type="match status" value="1"/>
</dbReference>
<evidence type="ECO:0000256" key="8">
    <source>
        <dbReference type="ARBA" id="ARBA00047781"/>
    </source>
</evidence>
<dbReference type="Pfam" id="PF06418">
    <property type="entry name" value="CTP_synth_N"/>
    <property type="match status" value="1"/>
</dbReference>
<evidence type="ECO:0000256" key="4">
    <source>
        <dbReference type="ARBA" id="ARBA00022741"/>
    </source>
</evidence>
<proteinExistence type="inferred from homology"/>
<evidence type="ECO:0000256" key="9">
    <source>
        <dbReference type="RuleBase" id="RU810713"/>
    </source>
</evidence>
<comment type="similarity">
    <text evidence="2 9">Belongs to the CTP synthase family.</text>
</comment>
<feature type="domain" description="Glutamine amidotransferase" evidence="11">
    <location>
        <begin position="132"/>
        <end position="362"/>
    </location>
</feature>
<evidence type="ECO:0000256" key="7">
    <source>
        <dbReference type="ARBA" id="ARBA00022975"/>
    </source>
</evidence>
<dbReference type="Pfam" id="PF00117">
    <property type="entry name" value="GATase"/>
    <property type="match status" value="1"/>
</dbReference>
<evidence type="ECO:0000256" key="1">
    <source>
        <dbReference type="ARBA" id="ARBA00005171"/>
    </source>
</evidence>
<dbReference type="PANTHER" id="PTHR11550">
    <property type="entry name" value="CTP SYNTHASE"/>
    <property type="match status" value="1"/>
</dbReference>
<dbReference type="CDD" id="cd01746">
    <property type="entry name" value="GATase1_CTP_Synthase"/>
    <property type="match status" value="1"/>
</dbReference>
<keyword evidence="3 9" id="KW-0436">Ligase</keyword>
<dbReference type="Gene3D" id="3.40.50.880">
    <property type="match status" value="1"/>
</dbReference>
<dbReference type="GO" id="GO:0019856">
    <property type="term" value="P:pyrimidine nucleobase biosynthetic process"/>
    <property type="evidence" value="ECO:0007669"/>
    <property type="project" value="TreeGrafter"/>
</dbReference>
<evidence type="ECO:0000256" key="2">
    <source>
        <dbReference type="ARBA" id="ARBA00007533"/>
    </source>
</evidence>
<evidence type="ECO:0000259" key="12">
    <source>
        <dbReference type="Pfam" id="PF06418"/>
    </source>
</evidence>
<accession>S9TK56</accession>
<reference evidence="13 14" key="1">
    <citation type="journal article" date="2013" name="PLoS ONE">
        <title>Predicting the Proteins of Angomonas deanei, Strigomonas culicis and Their Respective Endosymbionts Reveals New Aspects of the Trypanosomatidae Family.</title>
        <authorList>
            <person name="Motta M.C."/>
            <person name="Martins A.C."/>
            <person name="de Souza S.S."/>
            <person name="Catta-Preta C.M."/>
            <person name="Silva R."/>
            <person name="Klein C.C."/>
            <person name="de Almeida L.G."/>
            <person name="de Lima Cunha O."/>
            <person name="Ciapina L.P."/>
            <person name="Brocchi M."/>
            <person name="Colabardini A.C."/>
            <person name="de Araujo Lima B."/>
            <person name="Machado C.R."/>
            <person name="de Almeida Soares C.M."/>
            <person name="Probst C.M."/>
            <person name="de Menezes C.B."/>
            <person name="Thompson C.E."/>
            <person name="Bartholomeu D.C."/>
            <person name="Gradia D.F."/>
            <person name="Pavoni D.P."/>
            <person name="Grisard E.C."/>
            <person name="Fantinatti-Garboggini F."/>
            <person name="Marchini F.K."/>
            <person name="Rodrigues-Luiz G.F."/>
            <person name="Wagner G."/>
            <person name="Goldman G.H."/>
            <person name="Fietto J.L."/>
            <person name="Elias M.C."/>
            <person name="Goldman M.H."/>
            <person name="Sagot M.F."/>
            <person name="Pereira M."/>
            <person name="Stoco P.H."/>
            <person name="de Mendonca-Neto R.P."/>
            <person name="Teixeira S.M."/>
            <person name="Maciel T.E."/>
            <person name="de Oliveira Mendes T.A."/>
            <person name="Urmenyi T.P."/>
            <person name="de Souza W."/>
            <person name="Schenkman S."/>
            <person name="de Vasconcelos A.T."/>
        </authorList>
    </citation>
    <scope>NUCLEOTIDE SEQUENCE [LARGE SCALE GENOMIC DNA]</scope>
</reference>
<dbReference type="PROSITE" id="PS51273">
    <property type="entry name" value="GATASE_TYPE_1"/>
    <property type="match status" value="1"/>
</dbReference>
<name>S9TK56_9TRYP</name>
<keyword evidence="7 9" id="KW-0665">Pyrimidine biosynthesis</keyword>
<organism evidence="13 14">
    <name type="scientific">Strigomonas culicis</name>
    <dbReference type="NCBI Taxonomy" id="28005"/>
    <lineage>
        <taxon>Eukaryota</taxon>
        <taxon>Discoba</taxon>
        <taxon>Euglenozoa</taxon>
        <taxon>Kinetoplastea</taxon>
        <taxon>Metakinetoplastina</taxon>
        <taxon>Trypanosomatida</taxon>
        <taxon>Trypanosomatidae</taxon>
        <taxon>Strigomonadinae</taxon>
        <taxon>Strigomonas</taxon>
    </lineage>
</organism>
<dbReference type="Proteomes" id="UP000015354">
    <property type="component" value="Unassembled WGS sequence"/>
</dbReference>
<feature type="domain" description="CTP synthase N-terminal" evidence="12">
    <location>
        <begin position="1"/>
        <end position="93"/>
    </location>
</feature>
<feature type="compositionally biased region" description="Polar residues" evidence="10">
    <location>
        <begin position="7"/>
        <end position="20"/>
    </location>
</feature>
<dbReference type="OrthoDB" id="1739076at2759"/>
<feature type="region of interest" description="Disordered" evidence="10">
    <location>
        <begin position="1"/>
        <end position="20"/>
    </location>
</feature>
<dbReference type="GO" id="GO:0003883">
    <property type="term" value="F:CTP synthase activity"/>
    <property type="evidence" value="ECO:0007669"/>
    <property type="project" value="UniProtKB-UniRule"/>
</dbReference>
<keyword evidence="5 9" id="KW-0067">ATP-binding</keyword>
<dbReference type="InterPro" id="IPR027417">
    <property type="entry name" value="P-loop_NTPase"/>
</dbReference>
<dbReference type="AlphaFoldDB" id="S9TK56"/>
<dbReference type="SUPFAM" id="SSF52540">
    <property type="entry name" value="P-loop containing nucleoside triphosphate hydrolases"/>
    <property type="match status" value="1"/>
</dbReference>
<dbReference type="GO" id="GO:0042802">
    <property type="term" value="F:identical protein binding"/>
    <property type="evidence" value="ECO:0007669"/>
    <property type="project" value="TreeGrafter"/>
</dbReference>
<dbReference type="SUPFAM" id="SSF52317">
    <property type="entry name" value="Class I glutamine amidotransferase-like"/>
    <property type="match status" value="1"/>
</dbReference>
<keyword evidence="14" id="KW-1185">Reference proteome</keyword>
<evidence type="ECO:0000256" key="10">
    <source>
        <dbReference type="SAM" id="MobiDB-lite"/>
    </source>
</evidence>
<evidence type="ECO:0000256" key="3">
    <source>
        <dbReference type="ARBA" id="ARBA00022598"/>
    </source>
</evidence>
<keyword evidence="6 9" id="KW-0315">Glutamine amidotransferase</keyword>
<dbReference type="InterPro" id="IPR029062">
    <property type="entry name" value="Class_I_gatase-like"/>
</dbReference>
<dbReference type="InterPro" id="IPR017926">
    <property type="entry name" value="GATASE"/>
</dbReference>
<dbReference type="GO" id="GO:0044210">
    <property type="term" value="P:'de novo' CTP biosynthetic process"/>
    <property type="evidence" value="ECO:0007669"/>
    <property type="project" value="UniProtKB-UniRule"/>
</dbReference>
<dbReference type="GO" id="GO:0005524">
    <property type="term" value="F:ATP binding"/>
    <property type="evidence" value="ECO:0007669"/>
    <property type="project" value="UniProtKB-KW"/>
</dbReference>
<dbReference type="NCBIfam" id="NF003792">
    <property type="entry name" value="PRK05380.1"/>
    <property type="match status" value="1"/>
</dbReference>
<dbReference type="InterPro" id="IPR004468">
    <property type="entry name" value="CTP_synthase"/>
</dbReference>
<dbReference type="EMBL" id="ATMH01009884">
    <property type="protein sequence ID" value="EPY18542.1"/>
    <property type="molecule type" value="Genomic_DNA"/>
</dbReference>
<evidence type="ECO:0000259" key="11">
    <source>
        <dbReference type="Pfam" id="PF00117"/>
    </source>
</evidence>
<dbReference type="Gene3D" id="3.40.50.300">
    <property type="entry name" value="P-loop containing nucleotide triphosphate hydrolases"/>
    <property type="match status" value="1"/>
</dbReference>
<dbReference type="UniPathway" id="UPA00159">
    <property type="reaction ID" value="UER00277"/>
</dbReference>
<evidence type="ECO:0000256" key="6">
    <source>
        <dbReference type="ARBA" id="ARBA00022962"/>
    </source>
</evidence>
<dbReference type="NCBIfam" id="TIGR00337">
    <property type="entry name" value="PyrG"/>
    <property type="match status" value="1"/>
</dbReference>
<gene>
    <name evidence="13" type="ORF">STCU_09884</name>
</gene>
<comment type="caution">
    <text evidence="13">The sequence shown here is derived from an EMBL/GenBank/DDBJ whole genome shotgun (WGS) entry which is preliminary data.</text>
</comment>
<comment type="function">
    <text evidence="9">Catalyzes the ATP-dependent amination of UTP to CTP with either L-glutamine or ammonia as the source of nitrogen.</text>
</comment>
<comment type="catalytic activity">
    <reaction evidence="8 9">
        <text>UTP + L-glutamine + ATP + H2O = CTP + L-glutamate + ADP + phosphate + 2 H(+)</text>
        <dbReference type="Rhea" id="RHEA:26426"/>
        <dbReference type="ChEBI" id="CHEBI:15377"/>
        <dbReference type="ChEBI" id="CHEBI:15378"/>
        <dbReference type="ChEBI" id="CHEBI:29985"/>
        <dbReference type="ChEBI" id="CHEBI:30616"/>
        <dbReference type="ChEBI" id="CHEBI:37563"/>
        <dbReference type="ChEBI" id="CHEBI:43474"/>
        <dbReference type="ChEBI" id="CHEBI:46398"/>
        <dbReference type="ChEBI" id="CHEBI:58359"/>
        <dbReference type="ChEBI" id="CHEBI:456216"/>
        <dbReference type="EC" id="6.3.4.2"/>
    </reaction>
</comment>
<evidence type="ECO:0000256" key="5">
    <source>
        <dbReference type="ARBA" id="ARBA00022840"/>
    </source>
</evidence>
<dbReference type="InterPro" id="IPR017456">
    <property type="entry name" value="CTP_synthase_N"/>
</dbReference>
<dbReference type="GO" id="GO:0005829">
    <property type="term" value="C:cytosol"/>
    <property type="evidence" value="ECO:0007669"/>
    <property type="project" value="TreeGrafter"/>
</dbReference>
<dbReference type="InterPro" id="IPR033828">
    <property type="entry name" value="GATase1_CTP_Synthase"/>
</dbReference>
<dbReference type="FunFam" id="3.40.50.880:FF:000002">
    <property type="entry name" value="CTP synthase"/>
    <property type="match status" value="1"/>
</dbReference>
<evidence type="ECO:0000313" key="14">
    <source>
        <dbReference type="Proteomes" id="UP000015354"/>
    </source>
</evidence>
<comment type="pathway">
    <text evidence="1 9">Pyrimidine metabolism; CTP biosynthesis via de novo pathway; CTP from UDP: step 2/2.</text>
</comment>